<accession>A0A5B8Y010</accession>
<feature type="chain" id="PRO_5030106068" description="EF-hand domain-containing protein" evidence="1">
    <location>
        <begin position="36"/>
        <end position="215"/>
    </location>
</feature>
<dbReference type="AlphaFoldDB" id="A0A4Y6PML3"/>
<evidence type="ECO:0000313" key="3">
    <source>
        <dbReference type="Proteomes" id="UP000315995"/>
    </source>
</evidence>
<dbReference type="EMBL" id="CP041186">
    <property type="protein sequence ID" value="QDG49267.1"/>
    <property type="molecule type" value="Genomic_DNA"/>
</dbReference>
<feature type="signal peptide" evidence="1">
    <location>
        <begin position="1"/>
        <end position="35"/>
    </location>
</feature>
<evidence type="ECO:0000313" key="2">
    <source>
        <dbReference type="EMBL" id="QDG49267.1"/>
    </source>
</evidence>
<reference evidence="2 3" key="1">
    <citation type="submission" date="2019-06" db="EMBL/GenBank/DDBJ databases">
        <title>Persicimonas caeni gen. nov., sp. nov., a predatory bacterium isolated from solar saltern.</title>
        <authorList>
            <person name="Wang S."/>
        </authorList>
    </citation>
    <scope>NUCLEOTIDE SEQUENCE [LARGE SCALE GENOMIC DNA]</scope>
    <source>
        <strain evidence="2 3">YN101</strain>
    </source>
</reference>
<dbReference type="Proteomes" id="UP000315995">
    <property type="component" value="Chromosome"/>
</dbReference>
<dbReference type="OrthoDB" id="5508763at2"/>
<evidence type="ECO:0008006" key="4">
    <source>
        <dbReference type="Google" id="ProtNLM"/>
    </source>
</evidence>
<keyword evidence="1" id="KW-0732">Signal</keyword>
<name>A0A4Y6PML3_PERCE</name>
<keyword evidence="3" id="KW-1185">Reference proteome</keyword>
<evidence type="ECO:0000256" key="1">
    <source>
        <dbReference type="SAM" id="SignalP"/>
    </source>
</evidence>
<dbReference type="RefSeq" id="WP_141195766.1">
    <property type="nucleotide sequence ID" value="NZ_CP041186.1"/>
</dbReference>
<gene>
    <name evidence="2" type="ORF">FIV42_00505</name>
</gene>
<proteinExistence type="predicted"/>
<protein>
    <recommendedName>
        <fullName evidence="4">EF-hand domain-containing protein</fullName>
    </recommendedName>
</protein>
<accession>A0A4Y6PML3</accession>
<organism evidence="2 3">
    <name type="scientific">Persicimonas caeni</name>
    <dbReference type="NCBI Taxonomy" id="2292766"/>
    <lineage>
        <taxon>Bacteria</taxon>
        <taxon>Deltaproteobacteria</taxon>
        <taxon>Bradymonadales</taxon>
        <taxon>Bradymonadaceae</taxon>
        <taxon>Persicimonas</taxon>
    </lineage>
</organism>
<sequence length="215" mass="23167">MLRFPTSDSTPATARRALALAVVAALGLVLSTAHAHDLPQERTALVQVSKDRVEVMIVYLEPPGATVDLLMKRFDLNGDGALTGPEARLAGGEWMPRVLRGLQFEVAGEKPRAREPEIKFRVEKKGSLSAAVYARWDLEPLDAGESRTVHVRMLRQPEVVPTEVTFQSASMTTITDIALPPRFGGAPTRPLLASGEQASVSVLAVQAPPSPAKDE</sequence>